<dbReference type="Proteomes" id="UP000325598">
    <property type="component" value="Unassembled WGS sequence"/>
</dbReference>
<sequence>MAARARPDGSLSAPRHGYRRARRLVPIPLWLRSVAVPFVLHLLQLAVFAQGTSEFMLSGLLPDIARDLRVPVSAAGALTSAFAVGMVLGAPLMALLGRRWPRRRALLVFLVTFLLVHVVGALTTRYDVLLATRFVAALANAGFLAVALTTAAAMVAPGARGRATAVLLGGTTLACVVGVPAGALLGELWGWRAAFWAVALVSLPAVLAILRSVPHGRPARSTGRGGGVRGELGALRRPRLVVILLLGALVNGATFCTFTYLAPLVTGVTGVGTGWVPAVLALFGLGSFAGVSAAGRLADTRPVPLLVAGGAALPLGWTVLAFTAGDPVAALVLVLVQGALSFAVGATLVAQALSAAPGAPTLGGGFATAALNVGAAIGPWCGGAALTAGLGPRSPLWVSALLTALALVLAAAARAARRRAPRDGVPRVLRTSQKTSDGDVENP</sequence>
<keyword evidence="10" id="KW-1185">Reference proteome</keyword>
<feature type="transmembrane region" description="Helical" evidence="7">
    <location>
        <begin position="134"/>
        <end position="156"/>
    </location>
</feature>
<evidence type="ECO:0000256" key="4">
    <source>
        <dbReference type="ARBA" id="ARBA00022989"/>
    </source>
</evidence>
<feature type="transmembrane region" description="Helical" evidence="7">
    <location>
        <begin position="105"/>
        <end position="122"/>
    </location>
</feature>
<dbReference type="InterPro" id="IPR011701">
    <property type="entry name" value="MFS"/>
</dbReference>
<dbReference type="CDD" id="cd17324">
    <property type="entry name" value="MFS_NepI_like"/>
    <property type="match status" value="1"/>
</dbReference>
<dbReference type="PANTHER" id="PTHR43124:SF3">
    <property type="entry name" value="CHLORAMPHENICOL EFFLUX PUMP RV0191"/>
    <property type="match status" value="1"/>
</dbReference>
<dbReference type="InterPro" id="IPR036259">
    <property type="entry name" value="MFS_trans_sf"/>
</dbReference>
<keyword evidence="2" id="KW-1003">Cell membrane</keyword>
<accession>A0A5J4LB30</accession>
<evidence type="ECO:0000259" key="8">
    <source>
        <dbReference type="PROSITE" id="PS50850"/>
    </source>
</evidence>
<evidence type="ECO:0000256" key="1">
    <source>
        <dbReference type="ARBA" id="ARBA00004651"/>
    </source>
</evidence>
<organism evidence="9 10">
    <name type="scientific">Streptomyces angustmyceticus</name>
    <dbReference type="NCBI Taxonomy" id="285578"/>
    <lineage>
        <taxon>Bacteria</taxon>
        <taxon>Bacillati</taxon>
        <taxon>Actinomycetota</taxon>
        <taxon>Actinomycetes</taxon>
        <taxon>Kitasatosporales</taxon>
        <taxon>Streptomycetaceae</taxon>
        <taxon>Streptomyces</taxon>
    </lineage>
</organism>
<dbReference type="InterPro" id="IPR050189">
    <property type="entry name" value="MFS_Efflux_Transporters"/>
</dbReference>
<feature type="transmembrane region" description="Helical" evidence="7">
    <location>
        <begin position="240"/>
        <end position="262"/>
    </location>
</feature>
<evidence type="ECO:0000313" key="10">
    <source>
        <dbReference type="Proteomes" id="UP000325598"/>
    </source>
</evidence>
<dbReference type="GO" id="GO:0022857">
    <property type="term" value="F:transmembrane transporter activity"/>
    <property type="evidence" value="ECO:0007669"/>
    <property type="project" value="InterPro"/>
</dbReference>
<dbReference type="PANTHER" id="PTHR43124">
    <property type="entry name" value="PURINE EFFLUX PUMP PBUE"/>
    <property type="match status" value="1"/>
</dbReference>
<dbReference type="Gene3D" id="1.20.1250.20">
    <property type="entry name" value="MFS general substrate transporter like domains"/>
    <property type="match status" value="2"/>
</dbReference>
<name>A0A5J4LB30_9ACTN</name>
<comment type="subcellular location">
    <subcellularLocation>
        <location evidence="1">Cell membrane</location>
        <topology evidence="1">Multi-pass membrane protein</topology>
    </subcellularLocation>
</comment>
<protein>
    <submittedName>
        <fullName evidence="9">Chloramphenicol resistance protein</fullName>
    </submittedName>
</protein>
<feature type="transmembrane region" description="Helical" evidence="7">
    <location>
        <begin position="70"/>
        <end position="93"/>
    </location>
</feature>
<keyword evidence="4 7" id="KW-1133">Transmembrane helix</keyword>
<feature type="transmembrane region" description="Helical" evidence="7">
    <location>
        <begin position="163"/>
        <end position="183"/>
    </location>
</feature>
<keyword evidence="5 7" id="KW-0472">Membrane</keyword>
<evidence type="ECO:0000256" key="3">
    <source>
        <dbReference type="ARBA" id="ARBA00022692"/>
    </source>
</evidence>
<evidence type="ECO:0000256" key="7">
    <source>
        <dbReference type="SAM" id="Phobius"/>
    </source>
</evidence>
<dbReference type="GO" id="GO:0005886">
    <property type="term" value="C:plasma membrane"/>
    <property type="evidence" value="ECO:0007669"/>
    <property type="project" value="UniProtKB-SubCell"/>
</dbReference>
<gene>
    <name evidence="9" type="ORF">San01_15380</name>
</gene>
<dbReference type="EMBL" id="BLAG01000005">
    <property type="protein sequence ID" value="GES29051.1"/>
    <property type="molecule type" value="Genomic_DNA"/>
</dbReference>
<feature type="transmembrane region" description="Helical" evidence="7">
    <location>
        <begin position="189"/>
        <end position="210"/>
    </location>
</feature>
<feature type="domain" description="Major facilitator superfamily (MFS) profile" evidence="8">
    <location>
        <begin position="39"/>
        <end position="418"/>
    </location>
</feature>
<proteinExistence type="predicted"/>
<evidence type="ECO:0000256" key="6">
    <source>
        <dbReference type="SAM" id="MobiDB-lite"/>
    </source>
</evidence>
<feature type="region of interest" description="Disordered" evidence="6">
    <location>
        <begin position="422"/>
        <end position="443"/>
    </location>
</feature>
<evidence type="ECO:0000313" key="9">
    <source>
        <dbReference type="EMBL" id="GES29051.1"/>
    </source>
</evidence>
<dbReference type="NCBIfam" id="NF033135">
    <property type="entry name" value="cmx_cmrA"/>
    <property type="match status" value="1"/>
</dbReference>
<feature type="transmembrane region" description="Helical" evidence="7">
    <location>
        <begin position="303"/>
        <end position="322"/>
    </location>
</feature>
<comment type="caution">
    <text evidence="9">The sequence shown here is derived from an EMBL/GenBank/DDBJ whole genome shotgun (WGS) entry which is preliminary data.</text>
</comment>
<dbReference type="PROSITE" id="PS50850">
    <property type="entry name" value="MFS"/>
    <property type="match status" value="1"/>
</dbReference>
<dbReference type="AlphaFoldDB" id="A0A5J4LB30"/>
<dbReference type="SUPFAM" id="SSF103473">
    <property type="entry name" value="MFS general substrate transporter"/>
    <property type="match status" value="1"/>
</dbReference>
<feature type="transmembrane region" description="Helical" evidence="7">
    <location>
        <begin position="328"/>
        <end position="350"/>
    </location>
</feature>
<feature type="transmembrane region" description="Helical" evidence="7">
    <location>
        <begin position="29"/>
        <end position="50"/>
    </location>
</feature>
<evidence type="ECO:0000256" key="5">
    <source>
        <dbReference type="ARBA" id="ARBA00023136"/>
    </source>
</evidence>
<dbReference type="Pfam" id="PF07690">
    <property type="entry name" value="MFS_1"/>
    <property type="match status" value="1"/>
</dbReference>
<reference evidence="9 10" key="1">
    <citation type="submission" date="2019-10" db="EMBL/GenBank/DDBJ databases">
        <title>Whole genome shotgun sequence of Streptomyces angustmyceticus NBRC 3934.</title>
        <authorList>
            <person name="Hosoyama A."/>
            <person name="Ichikawa N."/>
            <person name="Kimura A."/>
            <person name="Kitahashi Y."/>
            <person name="Komaki H."/>
            <person name="Uohara A."/>
        </authorList>
    </citation>
    <scope>NUCLEOTIDE SEQUENCE [LARGE SCALE GENOMIC DNA]</scope>
    <source>
        <strain evidence="9 10">NBRC 3934</strain>
    </source>
</reference>
<feature type="transmembrane region" description="Helical" evidence="7">
    <location>
        <begin position="274"/>
        <end position="291"/>
    </location>
</feature>
<keyword evidence="3 7" id="KW-0812">Transmembrane</keyword>
<evidence type="ECO:0000256" key="2">
    <source>
        <dbReference type="ARBA" id="ARBA00022475"/>
    </source>
</evidence>
<dbReference type="InterPro" id="IPR020846">
    <property type="entry name" value="MFS_dom"/>
</dbReference>
<feature type="transmembrane region" description="Helical" evidence="7">
    <location>
        <begin position="396"/>
        <end position="413"/>
    </location>
</feature>
<feature type="transmembrane region" description="Helical" evidence="7">
    <location>
        <begin position="362"/>
        <end position="390"/>
    </location>
</feature>